<dbReference type="KEGG" id="alp:LPB137_10025"/>
<dbReference type="PROSITE" id="PS00041">
    <property type="entry name" value="HTH_ARAC_FAMILY_1"/>
    <property type="match status" value="1"/>
</dbReference>
<evidence type="ECO:0000256" key="3">
    <source>
        <dbReference type="ARBA" id="ARBA00023163"/>
    </source>
</evidence>
<dbReference type="PROSITE" id="PS01124">
    <property type="entry name" value="HTH_ARAC_FAMILY_2"/>
    <property type="match status" value="1"/>
</dbReference>
<dbReference type="EMBL" id="CP019070">
    <property type="protein sequence ID" value="APW66169.1"/>
    <property type="molecule type" value="Genomic_DNA"/>
</dbReference>
<dbReference type="RefSeq" id="WP_076087623.1">
    <property type="nucleotide sequence ID" value="NZ_CP019070.1"/>
</dbReference>
<keyword evidence="6" id="KW-1185">Reference proteome</keyword>
<dbReference type="GO" id="GO:0043565">
    <property type="term" value="F:sequence-specific DNA binding"/>
    <property type="evidence" value="ECO:0007669"/>
    <property type="project" value="InterPro"/>
</dbReference>
<dbReference type="SUPFAM" id="SSF55136">
    <property type="entry name" value="Probable bacterial effector-binding domain"/>
    <property type="match status" value="1"/>
</dbReference>
<gene>
    <name evidence="5" type="ORF">LPB137_10025</name>
</gene>
<accession>A0A1P8KNV3</accession>
<dbReference type="GO" id="GO:0003700">
    <property type="term" value="F:DNA-binding transcription factor activity"/>
    <property type="evidence" value="ECO:0007669"/>
    <property type="project" value="InterPro"/>
</dbReference>
<sequence length="289" mass="33917">MKKDTKHLRADIVNKSLNYIYKYIDTNITLDELAKLNSVSKYHFLRIFKEEVGENLFERITSIRLQKAANLLITNTYSTISEISQLCGYSSHTSFIKAFKKRFEYTPSKWRQGAYKNFSHDSLNLEEDFYLNFKNIDVKIKVVPSKTCAYLRLKGYDLEGLSKTWERLLAFAYEKNILNNTQIGLYHDNPVITDYKDCNYVAAIEVDDDFEATNSISKLEVIESLYAIFSYEGVYGDVAKLMTYIYHYWMPQSGYEAKTLPSYAIYYQNHYLEDNDTFKLDFYVPIKVV</sequence>
<proteinExistence type="predicted"/>
<dbReference type="Pfam" id="PF12833">
    <property type="entry name" value="HTH_18"/>
    <property type="match status" value="1"/>
</dbReference>
<dbReference type="SMART" id="SM00342">
    <property type="entry name" value="HTH_ARAC"/>
    <property type="match status" value="1"/>
</dbReference>
<dbReference type="PANTHER" id="PTHR40055">
    <property type="entry name" value="TRANSCRIPTIONAL REGULATOR YGIV-RELATED"/>
    <property type="match status" value="1"/>
</dbReference>
<dbReference type="Pfam" id="PF06445">
    <property type="entry name" value="GyrI-like"/>
    <property type="match status" value="1"/>
</dbReference>
<dbReference type="SUPFAM" id="SSF46689">
    <property type="entry name" value="Homeodomain-like"/>
    <property type="match status" value="2"/>
</dbReference>
<dbReference type="InterPro" id="IPR011256">
    <property type="entry name" value="Reg_factor_effector_dom_sf"/>
</dbReference>
<evidence type="ECO:0000313" key="6">
    <source>
        <dbReference type="Proteomes" id="UP000186074"/>
    </source>
</evidence>
<dbReference type="AlphaFoldDB" id="A0A1P8KNV3"/>
<reference evidence="5 6" key="1">
    <citation type="submission" date="2017-01" db="EMBL/GenBank/DDBJ databases">
        <title>Genome sequencing of Arcobacter sp. LPB0137.</title>
        <authorList>
            <person name="Lee G.-W."/>
            <person name="Yi H."/>
        </authorList>
    </citation>
    <scope>NUCLEOTIDE SEQUENCE [LARGE SCALE GENOMIC DNA]</scope>
    <source>
        <strain evidence="5 6">LPB0137</strain>
    </source>
</reference>
<dbReference type="InterPro" id="IPR020449">
    <property type="entry name" value="Tscrpt_reg_AraC-type_HTH"/>
</dbReference>
<dbReference type="OrthoDB" id="5337216at2"/>
<organism evidence="5 6">
    <name type="scientific">Poseidonibacter parvus</name>
    <dbReference type="NCBI Taxonomy" id="1850254"/>
    <lineage>
        <taxon>Bacteria</taxon>
        <taxon>Pseudomonadati</taxon>
        <taxon>Campylobacterota</taxon>
        <taxon>Epsilonproteobacteria</taxon>
        <taxon>Campylobacterales</taxon>
        <taxon>Arcobacteraceae</taxon>
        <taxon>Poseidonibacter</taxon>
    </lineage>
</organism>
<keyword evidence="3" id="KW-0804">Transcription</keyword>
<dbReference type="Proteomes" id="UP000186074">
    <property type="component" value="Chromosome"/>
</dbReference>
<evidence type="ECO:0000256" key="2">
    <source>
        <dbReference type="ARBA" id="ARBA00023125"/>
    </source>
</evidence>
<dbReference type="InterPro" id="IPR050908">
    <property type="entry name" value="SmbC-like"/>
</dbReference>
<dbReference type="PANTHER" id="PTHR40055:SF1">
    <property type="entry name" value="TRANSCRIPTIONAL REGULATOR YGIV-RELATED"/>
    <property type="match status" value="1"/>
</dbReference>
<evidence type="ECO:0000313" key="5">
    <source>
        <dbReference type="EMBL" id="APW66169.1"/>
    </source>
</evidence>
<dbReference type="InterPro" id="IPR029442">
    <property type="entry name" value="GyrI-like"/>
</dbReference>
<evidence type="ECO:0000256" key="1">
    <source>
        <dbReference type="ARBA" id="ARBA00023015"/>
    </source>
</evidence>
<dbReference type="InterPro" id="IPR018062">
    <property type="entry name" value="HTH_AraC-typ_CS"/>
</dbReference>
<keyword evidence="1" id="KW-0805">Transcription regulation</keyword>
<name>A0A1P8KNV3_9BACT</name>
<feature type="domain" description="HTH araC/xylS-type" evidence="4">
    <location>
        <begin position="14"/>
        <end position="113"/>
    </location>
</feature>
<protein>
    <recommendedName>
        <fullName evidence="4">HTH araC/xylS-type domain-containing protein</fullName>
    </recommendedName>
</protein>
<keyword evidence="2" id="KW-0238">DNA-binding</keyword>
<dbReference type="InterPro" id="IPR018060">
    <property type="entry name" value="HTH_AraC"/>
</dbReference>
<dbReference type="InterPro" id="IPR009057">
    <property type="entry name" value="Homeodomain-like_sf"/>
</dbReference>
<evidence type="ECO:0000259" key="4">
    <source>
        <dbReference type="PROSITE" id="PS01124"/>
    </source>
</evidence>
<dbReference type="Gene3D" id="1.10.10.60">
    <property type="entry name" value="Homeodomain-like"/>
    <property type="match status" value="2"/>
</dbReference>
<dbReference type="SMART" id="SM00871">
    <property type="entry name" value="AraC_E_bind"/>
    <property type="match status" value="1"/>
</dbReference>
<dbReference type="Gene3D" id="3.20.80.10">
    <property type="entry name" value="Regulatory factor, effector binding domain"/>
    <property type="match status" value="1"/>
</dbReference>
<dbReference type="STRING" id="1850254.LPB137_10025"/>
<dbReference type="InterPro" id="IPR010499">
    <property type="entry name" value="AraC_E-bd"/>
</dbReference>
<dbReference type="PRINTS" id="PR00032">
    <property type="entry name" value="HTHARAC"/>
</dbReference>